<dbReference type="PANTHER" id="PTHR13317">
    <property type="entry name" value="TRANSMEMBRANE ANTERIOR POSTERIOR TRANSFORMATION PROTEIN 1 HOMOLOG"/>
    <property type="match status" value="1"/>
</dbReference>
<comment type="similarity">
    <text evidence="2">Belongs to the TAPT1 family.</text>
</comment>
<feature type="compositionally biased region" description="Low complexity" evidence="6">
    <location>
        <begin position="81"/>
        <end position="99"/>
    </location>
</feature>
<evidence type="ECO:0000313" key="8">
    <source>
        <dbReference type="EMBL" id="KAG0322109.1"/>
    </source>
</evidence>
<evidence type="ECO:0000256" key="5">
    <source>
        <dbReference type="ARBA" id="ARBA00023136"/>
    </source>
</evidence>
<feature type="transmembrane region" description="Helical" evidence="7">
    <location>
        <begin position="440"/>
        <end position="462"/>
    </location>
</feature>
<feature type="compositionally biased region" description="Polar residues" evidence="6">
    <location>
        <begin position="1"/>
        <end position="14"/>
    </location>
</feature>
<dbReference type="Pfam" id="PF05346">
    <property type="entry name" value="DUF747"/>
    <property type="match status" value="1"/>
</dbReference>
<feature type="transmembrane region" description="Helical" evidence="7">
    <location>
        <begin position="719"/>
        <end position="739"/>
    </location>
</feature>
<evidence type="ECO:0000256" key="7">
    <source>
        <dbReference type="SAM" id="Phobius"/>
    </source>
</evidence>
<proteinExistence type="inferred from homology"/>
<feature type="region of interest" description="Disordered" evidence="6">
    <location>
        <begin position="81"/>
        <end position="167"/>
    </location>
</feature>
<evidence type="ECO:0008006" key="10">
    <source>
        <dbReference type="Google" id="ProtNLM"/>
    </source>
</evidence>
<gene>
    <name evidence="8" type="ORF">BGZ97_008676</name>
</gene>
<accession>A0A9P6RK59</accession>
<organism evidence="8 9">
    <name type="scientific">Linnemannia gamsii</name>
    <dbReference type="NCBI Taxonomy" id="64522"/>
    <lineage>
        <taxon>Eukaryota</taxon>
        <taxon>Fungi</taxon>
        <taxon>Fungi incertae sedis</taxon>
        <taxon>Mucoromycota</taxon>
        <taxon>Mortierellomycotina</taxon>
        <taxon>Mortierellomycetes</taxon>
        <taxon>Mortierellales</taxon>
        <taxon>Mortierellaceae</taxon>
        <taxon>Linnemannia</taxon>
    </lineage>
</organism>
<evidence type="ECO:0000256" key="3">
    <source>
        <dbReference type="ARBA" id="ARBA00022692"/>
    </source>
</evidence>
<reference evidence="8" key="1">
    <citation type="journal article" date="2020" name="Fungal Divers.">
        <title>Resolving the Mortierellaceae phylogeny through synthesis of multi-gene phylogenetics and phylogenomics.</title>
        <authorList>
            <person name="Vandepol N."/>
            <person name="Liber J."/>
            <person name="Desiro A."/>
            <person name="Na H."/>
            <person name="Kennedy M."/>
            <person name="Barry K."/>
            <person name="Grigoriev I.V."/>
            <person name="Miller A.N."/>
            <person name="O'Donnell K."/>
            <person name="Stajich J.E."/>
            <person name="Bonito G."/>
        </authorList>
    </citation>
    <scope>NUCLEOTIDE SEQUENCE</scope>
    <source>
        <strain evidence="8">NVP60</strain>
    </source>
</reference>
<keyword evidence="3 7" id="KW-0812">Transmembrane</keyword>
<dbReference type="OrthoDB" id="29023at2759"/>
<evidence type="ECO:0000313" key="9">
    <source>
        <dbReference type="Proteomes" id="UP000823405"/>
    </source>
</evidence>
<sequence length="864" mass="95281">MSTPNPASPSRQPQNGPPPRKHNKKKARSSWKAGFKSTPSSPSQSNTVEGRSTTAPTVPLTELSYGNTNFSCTSTSTNNYNSFENTLPTTTSTPSNNNNQSRTDHNSQPLLEKDDKENRPPQPQQPSNLKVDTSVKDNNTNSNSTTTTTIANTTTVGKGPSTPRKNEFLQNLDIQLIKLQREEERGQGSPSGSKDAKQTNGTPSASRSGSSTKVFDHELSQLLKAPAPTVAAVGGEGSQALIDDLKLRTLLGSISPPDHPTVSLWDYLKEELTAADFESTQELKRERVANFLSVPIAFEKMIVFGYFVCLDSFLYTFTILPARFMLALIALFRYVFSRTWFSKSKERTRLKSSQKCDLIKVTLVVVACTILQSVDASRTYHFIRGQNAMKLYAIFNCLEIFDRLCCSFGQDILDSLFSKSTLGNHPPMSSLTASRHARPITFVLLAILYILAHTMVLFFQMVTLNVAVNSYSNALLTLLISNQFVEIKGSVFKKFEKENLFQLSCSDIVERFQLSVFVTIITIRNLVELSAAPPSPFSVYPQSFVPLFSSMTAVARLLTPCFLVLGCETLVDWLKHAFITKFNQIRPSVYGRFVDILSRDLVVGSPARLAGRNNQQQMFVDQSPMVSRRIGLAALPLACLVICVTIQTLQMVMSTLPSELGRTSADTIAMAETLAASATVLTFGQMSFEWIMPPIDFTSGVAVASAGIVEALVSFFKVVWLFMGQCLVVVGQVAMRWAYQTGFSHELGRKMVEYAVISLACLATFACLVALKMLIGINLLGFAHHRYMTMESRERDERQADRAMRESNAALEEKAVSAAVSGMLDGRTAGGQANSDAFGVNGEKRINHGLDTIDRYTLYKSRIP</sequence>
<dbReference type="AlphaFoldDB" id="A0A9P6RK59"/>
<comment type="caution">
    <text evidence="8">The sequence shown here is derived from an EMBL/GenBank/DDBJ whole genome shotgun (WGS) entry which is preliminary data.</text>
</comment>
<feature type="transmembrane region" description="Helical" evidence="7">
    <location>
        <begin position="690"/>
        <end position="712"/>
    </location>
</feature>
<feature type="compositionally biased region" description="Polar residues" evidence="6">
    <location>
        <begin position="188"/>
        <end position="212"/>
    </location>
</feature>
<dbReference type="EMBL" id="JAAAIN010000040">
    <property type="protein sequence ID" value="KAG0322109.1"/>
    <property type="molecule type" value="Genomic_DNA"/>
</dbReference>
<keyword evidence="9" id="KW-1185">Reference proteome</keyword>
<feature type="compositionally biased region" description="Low complexity" evidence="6">
    <location>
        <begin position="138"/>
        <end position="155"/>
    </location>
</feature>
<dbReference type="Proteomes" id="UP000823405">
    <property type="component" value="Unassembled WGS sequence"/>
</dbReference>
<evidence type="ECO:0000256" key="4">
    <source>
        <dbReference type="ARBA" id="ARBA00022989"/>
    </source>
</evidence>
<feature type="compositionally biased region" description="Basic residues" evidence="6">
    <location>
        <begin position="19"/>
        <end position="29"/>
    </location>
</feature>
<dbReference type="PANTHER" id="PTHR13317:SF4">
    <property type="entry name" value="TRANSMEMBRANE ANTERIOR POSTERIOR TRANSFORMATION PROTEIN 1 HOMOLOG"/>
    <property type="match status" value="1"/>
</dbReference>
<feature type="transmembrane region" description="Helical" evidence="7">
    <location>
        <begin position="313"/>
        <end position="336"/>
    </location>
</feature>
<dbReference type="GO" id="GO:0005789">
    <property type="term" value="C:endoplasmic reticulum membrane"/>
    <property type="evidence" value="ECO:0007669"/>
    <property type="project" value="TreeGrafter"/>
</dbReference>
<feature type="compositionally biased region" description="Polar residues" evidence="6">
    <location>
        <begin position="37"/>
        <end position="56"/>
    </location>
</feature>
<feature type="transmembrane region" description="Helical" evidence="7">
    <location>
        <begin position="632"/>
        <end position="653"/>
    </location>
</feature>
<dbReference type="InterPro" id="IPR008010">
    <property type="entry name" value="Tatp1"/>
</dbReference>
<feature type="transmembrane region" description="Helical" evidence="7">
    <location>
        <begin position="754"/>
        <end position="783"/>
    </location>
</feature>
<comment type="subcellular location">
    <subcellularLocation>
        <location evidence="1">Membrane</location>
        <topology evidence="1">Multi-pass membrane protein</topology>
    </subcellularLocation>
</comment>
<protein>
    <recommendedName>
        <fullName evidence="10">DUF747-domain-containing protein</fullName>
    </recommendedName>
</protein>
<keyword evidence="5 7" id="KW-0472">Membrane</keyword>
<feature type="region of interest" description="Disordered" evidence="6">
    <location>
        <begin position="182"/>
        <end position="212"/>
    </location>
</feature>
<evidence type="ECO:0000256" key="1">
    <source>
        <dbReference type="ARBA" id="ARBA00004141"/>
    </source>
</evidence>
<keyword evidence="4 7" id="KW-1133">Transmembrane helix</keyword>
<name>A0A9P6RK59_9FUNG</name>
<feature type="region of interest" description="Disordered" evidence="6">
    <location>
        <begin position="1"/>
        <end position="66"/>
    </location>
</feature>
<evidence type="ECO:0000256" key="6">
    <source>
        <dbReference type="SAM" id="MobiDB-lite"/>
    </source>
</evidence>
<evidence type="ECO:0000256" key="2">
    <source>
        <dbReference type="ARBA" id="ARBA00008803"/>
    </source>
</evidence>
<feature type="transmembrane region" description="Helical" evidence="7">
    <location>
        <begin position="547"/>
        <end position="571"/>
    </location>
</feature>